<dbReference type="KEGG" id="vg:26638103"/>
<dbReference type="EMBL" id="KF835987">
    <property type="protein sequence ID" value="AHY25172.1"/>
    <property type="molecule type" value="Genomic_DNA"/>
</dbReference>
<dbReference type="Proteomes" id="UP000030739">
    <property type="component" value="Segment"/>
</dbReference>
<evidence type="ECO:0000313" key="2">
    <source>
        <dbReference type="Proteomes" id="UP000030739"/>
    </source>
</evidence>
<accession>A0A0A0Q3K4</accession>
<dbReference type="RefSeq" id="YP_009211631.1">
    <property type="nucleotide sequence ID" value="NC_028940.1"/>
</dbReference>
<dbReference type="OrthoDB" id="13289at10239"/>
<dbReference type="InterPro" id="IPR024364">
    <property type="entry name" value="Baseplate_phage_T4-like"/>
</dbReference>
<name>A0A0A0Q3K4_9CAUD</name>
<evidence type="ECO:0000313" key="1">
    <source>
        <dbReference type="EMBL" id="AHY25172.1"/>
    </source>
</evidence>
<sequence length="209" mass="23891">MNNQYKFAVFINNKEIECRAFTLREYKNLLIAKSEGRLEDAIKKLFKDCTNAKDLPKHEAELLLVKLWAHSLGEVNVERIWGCDCGKEIIVPINLIRAGIDSTDDLLYVFKDFKIQFKYPGIFEDKNKAVMVASCIEYIITNSGEQLKVDDLSDVELDDLYSAITNVDIDQISDMLTKPKIQLAIPIKCECGKDHIHVVSGLKEFFKLL</sequence>
<protein>
    <submittedName>
        <fullName evidence="1">Baseplate hub subunit</fullName>
    </submittedName>
</protein>
<reference evidence="1 2" key="1">
    <citation type="journal article" date="2015" name="Plant Pathol. J.">
        <title>Isolation and Genomic Characterization of the T4-Like Bacteriophage PM2 Infecting Pectobacterium carotovorum subsp. carotovorum.</title>
        <authorList>
            <person name="Lim J.A."/>
            <person name="Lee D.H."/>
            <person name="Heu S."/>
        </authorList>
    </citation>
    <scope>NUCLEOTIDE SEQUENCE [LARGE SCALE GENOMIC DNA]</scope>
</reference>
<proteinExistence type="predicted"/>
<organism evidence="1 2">
    <name type="scientific">Pectobacterium bacteriophage PM2</name>
    <dbReference type="NCBI Taxonomy" id="1429794"/>
    <lineage>
        <taxon>Viruses</taxon>
        <taxon>Duplodnaviria</taxon>
        <taxon>Heunggongvirae</taxon>
        <taxon>Uroviricota</taxon>
        <taxon>Caudoviricetes</taxon>
        <taxon>Pantevenvirales</taxon>
        <taxon>Straboviridae</taxon>
        <taxon>Tevenvirinae</taxon>
        <taxon>Mosugukvirus</taxon>
        <taxon>Mosugukvirus pm2</taxon>
    </lineage>
</organism>
<dbReference type="Pfam" id="PF12322">
    <property type="entry name" value="T4_baseplate"/>
    <property type="match status" value="1"/>
</dbReference>
<dbReference type="GeneID" id="26638103"/>
<keyword evidence="2" id="KW-1185">Reference proteome</keyword>
<gene>
    <name evidence="1" type="ORF">PM2_210</name>
</gene>